<dbReference type="InterPro" id="IPR008979">
    <property type="entry name" value="Galactose-bd-like_sf"/>
</dbReference>
<keyword evidence="4 6" id="KW-0732">Signal</keyword>
<keyword evidence="9" id="KW-1185">Reference proteome</keyword>
<feature type="domain" description="Alpha-L-arabinofuranosidase C-terminal" evidence="7">
    <location>
        <begin position="470"/>
        <end position="651"/>
    </location>
</feature>
<evidence type="ECO:0000256" key="2">
    <source>
        <dbReference type="ARBA" id="ARBA00007186"/>
    </source>
</evidence>
<dbReference type="Proteomes" id="UP000306918">
    <property type="component" value="Unassembled WGS sequence"/>
</dbReference>
<dbReference type="PANTHER" id="PTHR31776">
    <property type="entry name" value="ALPHA-L-ARABINOFURANOSIDASE 1"/>
    <property type="match status" value="1"/>
</dbReference>
<dbReference type="PANTHER" id="PTHR31776:SF26">
    <property type="entry name" value="SECRETED ARABINOSIDASE"/>
    <property type="match status" value="1"/>
</dbReference>
<evidence type="ECO:0000256" key="1">
    <source>
        <dbReference type="ARBA" id="ARBA00001462"/>
    </source>
</evidence>
<dbReference type="Pfam" id="PF02018">
    <property type="entry name" value="CBM_4_9"/>
    <property type="match status" value="1"/>
</dbReference>
<feature type="chain" id="PRO_5020314399" description="non-reducing end alpha-L-arabinofuranosidase" evidence="6">
    <location>
        <begin position="24"/>
        <end position="667"/>
    </location>
</feature>
<gene>
    <name evidence="8" type="ORF">FAM09_21665</name>
</gene>
<dbReference type="AlphaFoldDB" id="A0A4S8HNG2"/>
<dbReference type="SUPFAM" id="SSF51445">
    <property type="entry name" value="(Trans)glycosidases"/>
    <property type="match status" value="1"/>
</dbReference>
<evidence type="ECO:0000256" key="4">
    <source>
        <dbReference type="ARBA" id="ARBA00022729"/>
    </source>
</evidence>
<sequence length="667" mass="73662">MKKFVCFFVAVFGCLGMALQAQMNQKLVKQKAPAGSKAISPNLFGIFFEDINYAADGGLYAELIQNRSFEYSASDRRDWHPLTAWQYTTEGFGYGTISVETSTPVHENNPHYVVLNVEDEGREGVGLTNTGFDGIVVKAGETYDFSVFVKQLSGNAIPLTVYLKGKKDKLSNEATFNTQSSDWKKYTATLTATQTDDSAMLVIVAKAKCKIAIDMISLFPQKTFRNRPNGLRADLAQTIADLQPKFMRFPGGCLVHGDGLGNIYQWKNTVGPVEQRKGQRNIWSYHQTVGLGYFEYFQFCEDIGAKPLPVVAAGVSCQNSGGTWRIGGTGQKGLSLEEMKTYIQDILDLIEYANGDATTTWGAKRAAAGHPEPFHLEYIGIGNEDKITPVFKDRFKMIYDVVYAKHPEITIIGTTGPFHSGEDYDLGWNFANEVKVEMVDEHYYEKPEWFINNLKRYDKYNRAASKVYVGEYAAHDVKRKNTLRSALAEALYMTSLERNGDVVMFSSYAPLLGRKGHTQWNPNLIYFTGTQICPTINYYVQKLFANNEGDTYYADVISAPVADTAKTFAASCVKDSKTGDIILKIVNTDAVVVPAKINLAGLGAVNTNAGVTVLTGDPMAENSCEGAQNKTPKSSNISVSKSFTYQAPANSLSVIRIQSKFAGKGKK</sequence>
<dbReference type="Pfam" id="PF22848">
    <property type="entry name" value="ASD1_dom"/>
    <property type="match status" value="1"/>
</dbReference>
<dbReference type="SMART" id="SM00813">
    <property type="entry name" value="Alpha-L-AF_C"/>
    <property type="match status" value="1"/>
</dbReference>
<evidence type="ECO:0000256" key="6">
    <source>
        <dbReference type="SAM" id="SignalP"/>
    </source>
</evidence>
<dbReference type="Gene3D" id="2.60.120.260">
    <property type="entry name" value="Galactose-binding domain-like"/>
    <property type="match status" value="1"/>
</dbReference>
<dbReference type="RefSeq" id="WP_136579239.1">
    <property type="nucleotide sequence ID" value="NZ_STFF01000006.1"/>
</dbReference>
<dbReference type="InterPro" id="IPR013780">
    <property type="entry name" value="Glyco_hydro_b"/>
</dbReference>
<accession>A0A4S8HNG2</accession>
<feature type="signal peptide" evidence="6">
    <location>
        <begin position="1"/>
        <end position="23"/>
    </location>
</feature>
<dbReference type="EC" id="3.2.1.55" evidence="3"/>
<dbReference type="SUPFAM" id="SSF49785">
    <property type="entry name" value="Galactose-binding domain-like"/>
    <property type="match status" value="1"/>
</dbReference>
<evidence type="ECO:0000259" key="7">
    <source>
        <dbReference type="SMART" id="SM00813"/>
    </source>
</evidence>
<name>A0A4S8HNG2_9BACT</name>
<organism evidence="8 9">
    <name type="scientific">Niastella caeni</name>
    <dbReference type="NCBI Taxonomy" id="2569763"/>
    <lineage>
        <taxon>Bacteria</taxon>
        <taxon>Pseudomonadati</taxon>
        <taxon>Bacteroidota</taxon>
        <taxon>Chitinophagia</taxon>
        <taxon>Chitinophagales</taxon>
        <taxon>Chitinophagaceae</taxon>
        <taxon>Niastella</taxon>
    </lineage>
</organism>
<dbReference type="OrthoDB" id="9758333at2"/>
<evidence type="ECO:0000313" key="9">
    <source>
        <dbReference type="Proteomes" id="UP000306918"/>
    </source>
</evidence>
<dbReference type="GO" id="GO:0046556">
    <property type="term" value="F:alpha-L-arabinofuranosidase activity"/>
    <property type="evidence" value="ECO:0007669"/>
    <property type="project" value="UniProtKB-EC"/>
</dbReference>
<comment type="similarity">
    <text evidence="2">Belongs to the glycosyl hydrolase 51 family.</text>
</comment>
<dbReference type="Gene3D" id="2.60.40.1180">
    <property type="entry name" value="Golgi alpha-mannosidase II"/>
    <property type="match status" value="1"/>
</dbReference>
<dbReference type="EMBL" id="STFF01000006">
    <property type="protein sequence ID" value="THU35999.1"/>
    <property type="molecule type" value="Genomic_DNA"/>
</dbReference>
<dbReference type="InterPro" id="IPR051563">
    <property type="entry name" value="Glycosyl_Hydrolase_51"/>
</dbReference>
<dbReference type="InterPro" id="IPR003305">
    <property type="entry name" value="CenC_carb-bd"/>
</dbReference>
<dbReference type="InterPro" id="IPR010720">
    <property type="entry name" value="Alpha-L-AF_C"/>
</dbReference>
<dbReference type="Gene3D" id="3.20.20.80">
    <property type="entry name" value="Glycosidases"/>
    <property type="match status" value="1"/>
</dbReference>
<reference evidence="8 9" key="1">
    <citation type="submission" date="2019-04" db="EMBL/GenBank/DDBJ databases">
        <title>Niastella caeni sp. nov., isolated from activated sludge.</title>
        <authorList>
            <person name="Sheng M."/>
        </authorList>
    </citation>
    <scope>NUCLEOTIDE SEQUENCE [LARGE SCALE GENOMIC DNA]</scope>
    <source>
        <strain evidence="8 9">HX-2-15</strain>
    </source>
</reference>
<comment type="caution">
    <text evidence="8">The sequence shown here is derived from an EMBL/GenBank/DDBJ whole genome shotgun (WGS) entry which is preliminary data.</text>
</comment>
<dbReference type="Pfam" id="PF06964">
    <property type="entry name" value="Alpha-L-AF_C"/>
    <property type="match status" value="1"/>
</dbReference>
<keyword evidence="5" id="KW-0378">Hydrolase</keyword>
<evidence type="ECO:0000256" key="5">
    <source>
        <dbReference type="ARBA" id="ARBA00022801"/>
    </source>
</evidence>
<comment type="catalytic activity">
    <reaction evidence="1">
        <text>Hydrolysis of terminal non-reducing alpha-L-arabinofuranoside residues in alpha-L-arabinosides.</text>
        <dbReference type="EC" id="3.2.1.55"/>
    </reaction>
</comment>
<dbReference type="GO" id="GO:0046373">
    <property type="term" value="P:L-arabinose metabolic process"/>
    <property type="evidence" value="ECO:0007669"/>
    <property type="project" value="InterPro"/>
</dbReference>
<evidence type="ECO:0000313" key="8">
    <source>
        <dbReference type="EMBL" id="THU35999.1"/>
    </source>
</evidence>
<protein>
    <recommendedName>
        <fullName evidence="3">non-reducing end alpha-L-arabinofuranosidase</fullName>
        <ecNumber evidence="3">3.2.1.55</ecNumber>
    </recommendedName>
</protein>
<dbReference type="InterPro" id="IPR017853">
    <property type="entry name" value="GH"/>
</dbReference>
<evidence type="ECO:0000256" key="3">
    <source>
        <dbReference type="ARBA" id="ARBA00012670"/>
    </source>
</evidence>
<dbReference type="InterPro" id="IPR055235">
    <property type="entry name" value="ASD1_cat"/>
</dbReference>
<proteinExistence type="inferred from homology"/>